<evidence type="ECO:0000313" key="2">
    <source>
        <dbReference type="EMBL" id="VZH83997.1"/>
    </source>
</evidence>
<evidence type="ECO:0000313" key="4">
    <source>
        <dbReference type="Proteomes" id="UP001265983"/>
    </source>
</evidence>
<protein>
    <submittedName>
        <fullName evidence="2">Sulfur carrier protein ThiS</fullName>
    </submittedName>
</protein>
<dbReference type="EMBL" id="LR738855">
    <property type="protein sequence ID" value="VZH83997.1"/>
    <property type="molecule type" value="Genomic_DNA"/>
</dbReference>
<dbReference type="Proteomes" id="UP001265983">
    <property type="component" value="Unassembled WGS sequence"/>
</dbReference>
<sequence length="66" mass="7108">MNIYINDTPTIIESPQLTTIISNHCNGIRSGIAAAINQRVIPRSQWDTTTVTAGDRLDILTAVQGG</sequence>
<dbReference type="NCBIfam" id="TIGR01683">
    <property type="entry name" value="thiS"/>
    <property type="match status" value="1"/>
</dbReference>
<proteinExistence type="predicted"/>
<accession>A0A6I8MB59</accession>
<dbReference type="InterPro" id="IPR010035">
    <property type="entry name" value="Thi_S"/>
</dbReference>
<evidence type="ECO:0000313" key="1">
    <source>
        <dbReference type="EMBL" id="MDT9409929.1"/>
    </source>
</evidence>
<dbReference type="PANTHER" id="PTHR34472:SF1">
    <property type="entry name" value="SULFUR CARRIER PROTEIN THIS"/>
    <property type="match status" value="1"/>
</dbReference>
<dbReference type="RefSeq" id="WP_155871126.1">
    <property type="nucleotide sequence ID" value="NZ_CP168248.1"/>
</dbReference>
<organism evidence="2 3">
    <name type="scientific">Corynebacterium rouxii</name>
    <dbReference type="NCBI Taxonomy" id="2719119"/>
    <lineage>
        <taxon>Bacteria</taxon>
        <taxon>Bacillati</taxon>
        <taxon>Actinomycetota</taxon>
        <taxon>Actinomycetes</taxon>
        <taxon>Mycobacteriales</taxon>
        <taxon>Corynebacteriaceae</taxon>
        <taxon>Corynebacterium</taxon>
    </lineage>
</organism>
<name>A0A6I8MB59_9CORY</name>
<dbReference type="Pfam" id="PF02597">
    <property type="entry name" value="ThiS"/>
    <property type="match status" value="1"/>
</dbReference>
<dbReference type="AlphaFoldDB" id="A0A6I8MB59"/>
<dbReference type="KEGG" id="crf:FRC0190_00045"/>
<dbReference type="Proteomes" id="UP000423525">
    <property type="component" value="Chromosome"/>
</dbReference>
<keyword evidence="4" id="KW-1185">Reference proteome</keyword>
<dbReference type="SUPFAM" id="SSF54285">
    <property type="entry name" value="MoaD/ThiS"/>
    <property type="match status" value="1"/>
</dbReference>
<dbReference type="EMBL" id="JARUHM010000001">
    <property type="protein sequence ID" value="MDT9409929.1"/>
    <property type="molecule type" value="Genomic_DNA"/>
</dbReference>
<dbReference type="InterPro" id="IPR012675">
    <property type="entry name" value="Beta-grasp_dom_sf"/>
</dbReference>
<dbReference type="CDD" id="cd00565">
    <property type="entry name" value="Ubl_ThiS"/>
    <property type="match status" value="1"/>
</dbReference>
<evidence type="ECO:0000313" key="3">
    <source>
        <dbReference type="Proteomes" id="UP000423525"/>
    </source>
</evidence>
<gene>
    <name evidence="1" type="primary">thiS</name>
    <name evidence="2" type="ORF">FRC0190_00045</name>
    <name evidence="1" type="ORF">P8T80_00725</name>
</gene>
<dbReference type="Gene3D" id="3.10.20.30">
    <property type="match status" value="1"/>
</dbReference>
<dbReference type="PANTHER" id="PTHR34472">
    <property type="entry name" value="SULFUR CARRIER PROTEIN THIS"/>
    <property type="match status" value="1"/>
</dbReference>
<dbReference type="InterPro" id="IPR003749">
    <property type="entry name" value="ThiS/MoaD-like"/>
</dbReference>
<reference evidence="1 4" key="2">
    <citation type="submission" date="2023-03" db="EMBL/GenBank/DDBJ databases">
        <title>Whole genome sequence of the first Corynebacterium rouxii strains isolated in Brazil: a recent member of Corynebacterium diphtheriae complex.</title>
        <authorList>
            <person name="Vieira V."/>
            <person name="Ramos J.N."/>
            <person name="Araujo M.R.B."/>
            <person name="Baio P.V."/>
            <person name="Sant'Anna L.O."/>
            <person name="Veras J.F.C."/>
            <person name="Vieira E.M.D."/>
            <person name="Sousa M.A.B."/>
            <person name="Camargo C.H."/>
            <person name="Sacchi C.T."/>
            <person name="Campos K.R."/>
            <person name="Santos M.B.N."/>
            <person name="Bokermann S."/>
            <person name="Alvim L.B."/>
            <person name="Santos L.S."/>
            <person name="Mattos-Guaraldi A.L."/>
        </authorList>
    </citation>
    <scope>NUCLEOTIDE SEQUENCE [LARGE SCALE GENOMIC DNA]</scope>
    <source>
        <strain evidence="1 4">70862</strain>
    </source>
</reference>
<reference evidence="2 3" key="1">
    <citation type="submission" date="2019-11" db="EMBL/GenBank/DDBJ databases">
        <authorList>
            <person name="Brisse S."/>
        </authorList>
    </citation>
    <scope>NUCLEOTIDE SEQUENCE [LARGE SCALE GENOMIC DNA]</scope>
    <source>
        <strain evidence="2">FRC0190</strain>
    </source>
</reference>
<dbReference type="InterPro" id="IPR016155">
    <property type="entry name" value="Mopterin_synth/thiamin_S_b"/>
</dbReference>